<reference evidence="2 3" key="1">
    <citation type="submission" date="2021-01" db="EMBL/GenBank/DDBJ databases">
        <title>Whole genome shotgun sequence of Planobispora longispora NBRC 13918.</title>
        <authorList>
            <person name="Komaki H."/>
            <person name="Tamura T."/>
        </authorList>
    </citation>
    <scope>NUCLEOTIDE SEQUENCE [LARGE SCALE GENOMIC DNA]</scope>
    <source>
        <strain evidence="2 3">NBRC 13918</strain>
    </source>
</reference>
<organism evidence="2 3">
    <name type="scientific">Planobispora longispora</name>
    <dbReference type="NCBI Taxonomy" id="28887"/>
    <lineage>
        <taxon>Bacteria</taxon>
        <taxon>Bacillati</taxon>
        <taxon>Actinomycetota</taxon>
        <taxon>Actinomycetes</taxon>
        <taxon>Streptosporangiales</taxon>
        <taxon>Streptosporangiaceae</taxon>
        <taxon>Planobispora</taxon>
    </lineage>
</organism>
<dbReference type="AlphaFoldDB" id="A0A8J3W7J4"/>
<name>A0A8J3W7J4_9ACTN</name>
<dbReference type="Proteomes" id="UP000616724">
    <property type="component" value="Unassembled WGS sequence"/>
</dbReference>
<proteinExistence type="predicted"/>
<protein>
    <submittedName>
        <fullName evidence="2">Uncharacterized protein</fullName>
    </submittedName>
</protein>
<evidence type="ECO:0000313" key="2">
    <source>
        <dbReference type="EMBL" id="GIH78872.1"/>
    </source>
</evidence>
<keyword evidence="1" id="KW-1133">Transmembrane helix</keyword>
<keyword evidence="1" id="KW-0812">Transmembrane</keyword>
<accession>A0A8J3W7J4</accession>
<sequence length="79" mass="8509">MVMPVRRLVIEVNEHGLRQLLVPALTLIGLPALGALLGAFLRVRGPGGGFFGIALGIFIASVGLMALLAYWFYYSVTHI</sequence>
<gene>
    <name evidence="2" type="ORF">Plo01_53010</name>
</gene>
<feature type="transmembrane region" description="Helical" evidence="1">
    <location>
        <begin position="20"/>
        <end position="41"/>
    </location>
</feature>
<dbReference type="EMBL" id="BOOH01000044">
    <property type="protein sequence ID" value="GIH78872.1"/>
    <property type="molecule type" value="Genomic_DNA"/>
</dbReference>
<keyword evidence="3" id="KW-1185">Reference proteome</keyword>
<evidence type="ECO:0000313" key="3">
    <source>
        <dbReference type="Proteomes" id="UP000616724"/>
    </source>
</evidence>
<comment type="caution">
    <text evidence="2">The sequence shown here is derived from an EMBL/GenBank/DDBJ whole genome shotgun (WGS) entry which is preliminary data.</text>
</comment>
<feature type="transmembrane region" description="Helical" evidence="1">
    <location>
        <begin position="48"/>
        <end position="73"/>
    </location>
</feature>
<keyword evidence="1" id="KW-0472">Membrane</keyword>
<evidence type="ECO:0000256" key="1">
    <source>
        <dbReference type="SAM" id="Phobius"/>
    </source>
</evidence>